<dbReference type="SUPFAM" id="SSF109604">
    <property type="entry name" value="HD-domain/PDEase-like"/>
    <property type="match status" value="1"/>
</dbReference>
<dbReference type="Gene3D" id="1.10.3210.10">
    <property type="entry name" value="Hypothetical protein af1432"/>
    <property type="match status" value="1"/>
</dbReference>
<dbReference type="InterPro" id="IPR039356">
    <property type="entry name" value="YfbR/HDDC2"/>
</dbReference>
<keyword evidence="7 9" id="KW-0378">Hydrolase</keyword>
<dbReference type="EC" id="3.1.3.89" evidence="5"/>
<dbReference type="EMBL" id="FNMZ01000002">
    <property type="protein sequence ID" value="SDW85404.1"/>
    <property type="molecule type" value="Genomic_DNA"/>
</dbReference>
<dbReference type="PANTHER" id="PTHR11845">
    <property type="entry name" value="5'-DEOXYNUCLEOTIDASE HDDC2"/>
    <property type="match status" value="1"/>
</dbReference>
<dbReference type="Pfam" id="PF13023">
    <property type="entry name" value="HD_3"/>
    <property type="match status" value="1"/>
</dbReference>
<evidence type="ECO:0000313" key="10">
    <source>
        <dbReference type="Proteomes" id="UP000199118"/>
    </source>
</evidence>
<evidence type="ECO:0000256" key="7">
    <source>
        <dbReference type="ARBA" id="ARBA00022801"/>
    </source>
</evidence>
<sequence length="196" mass="21151">MTPPDPHDPDRLAAILGFLDGAEALKDTLRSGATRRGRRESTAEHSWRLALLAMLLTRETPECDPLRLIRMCLAHDLGEAISGDVPAVDQRPGDGREARERADLETLCAPLPADLRAEILDLCADYAAGQSPEARAAKGLDKLETLLQHAVGAHPPGFDLGFNLDYGRDRTGATPLLRTLRGMADARTRAAMARGA</sequence>
<dbReference type="SMART" id="SM00471">
    <property type="entry name" value="HDc"/>
    <property type="match status" value="1"/>
</dbReference>
<dbReference type="AlphaFoldDB" id="A0A1H2WYS6"/>
<dbReference type="GO" id="GO:0005737">
    <property type="term" value="C:cytoplasm"/>
    <property type="evidence" value="ECO:0007669"/>
    <property type="project" value="TreeGrafter"/>
</dbReference>
<dbReference type="InterPro" id="IPR006674">
    <property type="entry name" value="HD_domain"/>
</dbReference>
<dbReference type="InterPro" id="IPR003607">
    <property type="entry name" value="HD/PDEase_dom"/>
</dbReference>
<evidence type="ECO:0000313" key="9">
    <source>
        <dbReference type="EMBL" id="SDW85404.1"/>
    </source>
</evidence>
<dbReference type="PANTHER" id="PTHR11845:SF13">
    <property type="entry name" value="5'-DEOXYNUCLEOTIDASE HDDC2"/>
    <property type="match status" value="1"/>
</dbReference>
<evidence type="ECO:0000256" key="5">
    <source>
        <dbReference type="ARBA" id="ARBA00012964"/>
    </source>
</evidence>
<dbReference type="Proteomes" id="UP000199118">
    <property type="component" value="Unassembled WGS sequence"/>
</dbReference>
<name>A0A1H2WYS6_9RHOB</name>
<evidence type="ECO:0000256" key="6">
    <source>
        <dbReference type="ARBA" id="ARBA00022723"/>
    </source>
</evidence>
<organism evidence="9 10">
    <name type="scientific">Albimonas donghaensis</name>
    <dbReference type="NCBI Taxonomy" id="356660"/>
    <lineage>
        <taxon>Bacteria</taxon>
        <taxon>Pseudomonadati</taxon>
        <taxon>Pseudomonadota</taxon>
        <taxon>Alphaproteobacteria</taxon>
        <taxon>Rhodobacterales</taxon>
        <taxon>Paracoccaceae</taxon>
        <taxon>Albimonas</taxon>
    </lineage>
</organism>
<dbReference type="OrthoDB" id="9796032at2"/>
<reference evidence="9 10" key="1">
    <citation type="submission" date="2016-10" db="EMBL/GenBank/DDBJ databases">
        <authorList>
            <person name="de Groot N.N."/>
        </authorList>
    </citation>
    <scope>NUCLEOTIDE SEQUENCE [LARGE SCALE GENOMIC DNA]</scope>
    <source>
        <strain evidence="9 10">DSM 17890</strain>
    </source>
</reference>
<keyword evidence="10" id="KW-1185">Reference proteome</keyword>
<evidence type="ECO:0000256" key="1">
    <source>
        <dbReference type="ARBA" id="ARBA00001638"/>
    </source>
</evidence>
<evidence type="ECO:0000259" key="8">
    <source>
        <dbReference type="SMART" id="SM00471"/>
    </source>
</evidence>
<evidence type="ECO:0000256" key="4">
    <source>
        <dbReference type="ARBA" id="ARBA00011738"/>
    </source>
</evidence>
<comment type="subunit">
    <text evidence="4">Homodimer.</text>
</comment>
<accession>A0A1H2WYS6</accession>
<dbReference type="GO" id="GO:0046872">
    <property type="term" value="F:metal ion binding"/>
    <property type="evidence" value="ECO:0007669"/>
    <property type="project" value="UniProtKB-KW"/>
</dbReference>
<evidence type="ECO:0000256" key="2">
    <source>
        <dbReference type="ARBA" id="ARBA00001936"/>
    </source>
</evidence>
<dbReference type="GO" id="GO:0002953">
    <property type="term" value="F:5'-deoxynucleotidase activity"/>
    <property type="evidence" value="ECO:0007669"/>
    <property type="project" value="UniProtKB-EC"/>
</dbReference>
<evidence type="ECO:0000256" key="3">
    <source>
        <dbReference type="ARBA" id="ARBA00001941"/>
    </source>
</evidence>
<comment type="cofactor">
    <cofactor evidence="2">
        <name>Mn(2+)</name>
        <dbReference type="ChEBI" id="CHEBI:29035"/>
    </cofactor>
</comment>
<dbReference type="RefSeq" id="WP_092680762.1">
    <property type="nucleotide sequence ID" value="NZ_FNMZ01000002.1"/>
</dbReference>
<keyword evidence="6" id="KW-0479">Metal-binding</keyword>
<feature type="domain" description="HD/PDEase" evidence="8">
    <location>
        <begin position="38"/>
        <end position="155"/>
    </location>
</feature>
<comment type="catalytic activity">
    <reaction evidence="1">
        <text>a 2'-deoxyribonucleoside 5'-phosphate + H2O = a 2'-deoxyribonucleoside + phosphate</text>
        <dbReference type="Rhea" id="RHEA:36167"/>
        <dbReference type="ChEBI" id="CHEBI:15377"/>
        <dbReference type="ChEBI" id="CHEBI:18274"/>
        <dbReference type="ChEBI" id="CHEBI:43474"/>
        <dbReference type="ChEBI" id="CHEBI:65317"/>
        <dbReference type="EC" id="3.1.3.89"/>
    </reaction>
</comment>
<proteinExistence type="predicted"/>
<gene>
    <name evidence="9" type="ORF">SAMN05444336_102534</name>
</gene>
<comment type="cofactor">
    <cofactor evidence="3">
        <name>Co(2+)</name>
        <dbReference type="ChEBI" id="CHEBI:48828"/>
    </cofactor>
</comment>
<protein>
    <recommendedName>
        <fullName evidence="5">5'-deoxynucleotidase</fullName>
        <ecNumber evidence="5">3.1.3.89</ecNumber>
    </recommendedName>
</protein>